<protein>
    <recommendedName>
        <fullName evidence="7">IPTL-CTERM protein sorting domain-containing protein</fullName>
    </recommendedName>
</protein>
<evidence type="ECO:0000259" key="2">
    <source>
        <dbReference type="Pfam" id="PF16640"/>
    </source>
</evidence>
<evidence type="ECO:0008006" key="7">
    <source>
        <dbReference type="Google" id="ProtNLM"/>
    </source>
</evidence>
<evidence type="ECO:0000313" key="5">
    <source>
        <dbReference type="EMBL" id="AVP56397.1"/>
    </source>
</evidence>
<dbReference type="KEGG" id="melm:C7H73_01070"/>
<dbReference type="InterPro" id="IPR046959">
    <property type="entry name" value="PRK1-6/SRF4-like"/>
</dbReference>
<sequence>MTFPATAAPVPHPRRWRAGALALALAAALGSSAAWAAILPTERAALTDLYSSADGAHWRNNANWMGAAGTECTWAGVTCDAAQSHVTALRLNFNSLKGSVPATLGNLTALTALNLRQNELSGPIPPLAAMKELVSLDLGGNTFSGAIPSLAGLGKLETFEVQGGELTGGTPALTGLAKLRVFNVSGNRLDGQIAPLAGASALEEFNANTKQLTGAIPDLSALAALRLFTATNNRLTSITALAGLANLDSFIVSSNQLGGAIPPLTGLARLRSFHVEYNQLSGPLPALTGLANLENFYVHDNQLTGQIPSLDGLAKLRFLHVQNNQLVGSPPMPPNSTLSAVMCKNPLRNSPDPAVNQAWDEAVTGSGPWADGCTGSWDVTPTVRDARTGDPITDGSTGTVSPGTVQILPAGATVQFILTPAPGYHLFTTFSRTCPGTLSGNVFTAGPLTANCAIDPVFIKDAAGPQDGMCGSDDGQVLSAPPSNLCSAGTPSVLSGSGPWSWSCAGTGAGATAQCSAQKAGGQGGQGWLVTAVVNGPGGTAAPATQTVASGARASITATPQPSYMLVGASGCGATFSGNAVTTAAVTAACTVELSFAVAEATATRFLSVLPAAPRVGEDVALRVAVEVGDTPLASASVAISGGGAACTAQLDAAGTGQCTLRFPAAGQHTLTALYAGDVARRYLPSSATHAVSVAAAPGGVQSIPTLAEWSLALLAALTGLMAARHLRRP</sequence>
<name>A0A2P1NH76_9BURK</name>
<feature type="signal peptide" evidence="1">
    <location>
        <begin position="1"/>
        <end position="36"/>
    </location>
</feature>
<evidence type="ECO:0000256" key="1">
    <source>
        <dbReference type="SAM" id="SignalP"/>
    </source>
</evidence>
<evidence type="ECO:0000259" key="3">
    <source>
        <dbReference type="Pfam" id="PF18203"/>
    </source>
</evidence>
<dbReference type="OrthoDB" id="8876211at2"/>
<dbReference type="InterPro" id="IPR032675">
    <property type="entry name" value="LRR_dom_sf"/>
</dbReference>
<dbReference type="Pfam" id="PF18203">
    <property type="entry name" value="IPTL-CTERM"/>
    <property type="match status" value="1"/>
</dbReference>
<dbReference type="Gene3D" id="3.80.10.10">
    <property type="entry name" value="Ribonuclease Inhibitor"/>
    <property type="match status" value="2"/>
</dbReference>
<organism evidence="5 6">
    <name type="scientific">Pulveribacter suum</name>
    <dbReference type="NCBI Taxonomy" id="2116657"/>
    <lineage>
        <taxon>Bacteria</taxon>
        <taxon>Pseudomonadati</taxon>
        <taxon>Pseudomonadota</taxon>
        <taxon>Betaproteobacteria</taxon>
        <taxon>Burkholderiales</taxon>
        <taxon>Comamonadaceae</taxon>
        <taxon>Pulveribacter</taxon>
    </lineage>
</organism>
<accession>A0A2P1NH76</accession>
<dbReference type="InterPro" id="IPR032109">
    <property type="entry name" value="Big_3_5"/>
</dbReference>
<proteinExistence type="predicted"/>
<feature type="domain" description="Bacterial repeat" evidence="4">
    <location>
        <begin position="530"/>
        <end position="597"/>
    </location>
</feature>
<dbReference type="InterPro" id="IPR013783">
    <property type="entry name" value="Ig-like_fold"/>
</dbReference>
<feature type="domain" description="IPTL-CTERM protein sorting" evidence="3">
    <location>
        <begin position="702"/>
        <end position="729"/>
    </location>
</feature>
<feature type="domain" description="Bacterial Ig-like" evidence="2">
    <location>
        <begin position="611"/>
        <end position="694"/>
    </location>
</feature>
<dbReference type="EMBL" id="CP027792">
    <property type="protein sequence ID" value="AVP56397.1"/>
    <property type="molecule type" value="Genomic_DNA"/>
</dbReference>
<gene>
    <name evidence="5" type="ORF">C7H73_01070</name>
</gene>
<dbReference type="Gene3D" id="2.60.40.10">
    <property type="entry name" value="Immunoglobulins"/>
    <property type="match status" value="1"/>
</dbReference>
<keyword evidence="6" id="KW-1185">Reference proteome</keyword>
<evidence type="ECO:0000313" key="6">
    <source>
        <dbReference type="Proteomes" id="UP000241829"/>
    </source>
</evidence>
<dbReference type="Proteomes" id="UP000241829">
    <property type="component" value="Chromosome"/>
</dbReference>
<dbReference type="InterPro" id="IPR044060">
    <property type="entry name" value="Bacterial_rp_domain"/>
</dbReference>
<dbReference type="PANTHER" id="PTHR48007:SF4">
    <property type="entry name" value="LEUCINE-RICH REPEAT RECEPTOR-LIKE PROTEIN KINASE PXC1"/>
    <property type="match status" value="1"/>
</dbReference>
<reference evidence="6" key="1">
    <citation type="submission" date="2018-03" db="EMBL/GenBank/DDBJ databases">
        <title>Genome sequencing of Melaminivora sp. strain SC2-7.</title>
        <authorList>
            <person name="Kim S.-J."/>
            <person name="Heo J."/>
            <person name="Ahn J.-H."/>
            <person name="Kwon S.-W."/>
        </authorList>
    </citation>
    <scope>NUCLEOTIDE SEQUENCE [LARGE SCALE GENOMIC DNA]</scope>
    <source>
        <strain evidence="6">SC2-7</strain>
    </source>
</reference>
<dbReference type="Pfam" id="PF16640">
    <property type="entry name" value="Big_3_5"/>
    <property type="match status" value="1"/>
</dbReference>
<dbReference type="RefSeq" id="WP_106844958.1">
    <property type="nucleotide sequence ID" value="NZ_CP027792.1"/>
</dbReference>
<dbReference type="InterPro" id="IPR026442">
    <property type="entry name" value="IPTL_CTERM"/>
</dbReference>
<dbReference type="SUPFAM" id="SSF52058">
    <property type="entry name" value="L domain-like"/>
    <property type="match status" value="1"/>
</dbReference>
<evidence type="ECO:0000259" key="4">
    <source>
        <dbReference type="Pfam" id="PF18998"/>
    </source>
</evidence>
<feature type="chain" id="PRO_5015193194" description="IPTL-CTERM protein sorting domain-containing protein" evidence="1">
    <location>
        <begin position="37"/>
        <end position="730"/>
    </location>
</feature>
<dbReference type="Pfam" id="PF18998">
    <property type="entry name" value="Flg_new_2"/>
    <property type="match status" value="1"/>
</dbReference>
<dbReference type="PANTHER" id="PTHR48007">
    <property type="entry name" value="LEUCINE-RICH REPEAT RECEPTOR-LIKE PROTEIN KINASE PXC1"/>
    <property type="match status" value="1"/>
</dbReference>
<dbReference type="AlphaFoldDB" id="A0A2P1NH76"/>
<dbReference type="NCBIfam" id="TIGR04174">
    <property type="entry name" value="IPTL_CTERM"/>
    <property type="match status" value="1"/>
</dbReference>
<keyword evidence="1" id="KW-0732">Signal</keyword>